<feature type="transmembrane region" description="Helical" evidence="6">
    <location>
        <begin position="207"/>
        <end position="229"/>
    </location>
</feature>
<protein>
    <submittedName>
        <fullName evidence="7">Secretion system type IV protein VirB6</fullName>
    </submittedName>
</protein>
<dbReference type="EMBL" id="BANC01000076">
    <property type="protein sequence ID" value="GAN81151.1"/>
    <property type="molecule type" value="Genomic_DNA"/>
</dbReference>
<feature type="transmembrane region" description="Helical" evidence="6">
    <location>
        <begin position="67"/>
        <end position="86"/>
    </location>
</feature>
<dbReference type="Pfam" id="PF04610">
    <property type="entry name" value="TrbL"/>
    <property type="match status" value="1"/>
</dbReference>
<dbReference type="GO" id="GO:0030255">
    <property type="term" value="P:protein secretion by the type IV secretion system"/>
    <property type="evidence" value="ECO:0007669"/>
    <property type="project" value="InterPro"/>
</dbReference>
<comment type="subcellular location">
    <subcellularLocation>
        <location evidence="1">Membrane</location>
        <topology evidence="1">Multi-pass membrane protein</topology>
    </subcellularLocation>
</comment>
<keyword evidence="4 6" id="KW-1133">Transmembrane helix</keyword>
<evidence type="ECO:0000256" key="6">
    <source>
        <dbReference type="SAM" id="Phobius"/>
    </source>
</evidence>
<accession>A0A0D6PIG1</accession>
<feature type="transmembrane region" description="Helical" evidence="6">
    <location>
        <begin position="249"/>
        <end position="276"/>
    </location>
</feature>
<feature type="transmembrane region" description="Helical" evidence="6">
    <location>
        <begin position="33"/>
        <end position="55"/>
    </location>
</feature>
<organism evidence="7 8">
    <name type="scientific">Acidocella aminolytica 101 = DSM 11237</name>
    <dbReference type="NCBI Taxonomy" id="1120923"/>
    <lineage>
        <taxon>Bacteria</taxon>
        <taxon>Pseudomonadati</taxon>
        <taxon>Pseudomonadota</taxon>
        <taxon>Alphaproteobacteria</taxon>
        <taxon>Acetobacterales</taxon>
        <taxon>Acidocellaceae</taxon>
        <taxon>Acidocella</taxon>
    </lineage>
</organism>
<gene>
    <name evidence="7" type="ORF">Aam_078_028</name>
</gene>
<dbReference type="STRING" id="1120923.SAMN02746095_02593"/>
<dbReference type="OrthoDB" id="8058394at2"/>
<reference evidence="7 8" key="1">
    <citation type="submission" date="2012-11" db="EMBL/GenBank/DDBJ databases">
        <title>Whole genome sequence of Acidocella aminolytica 101 = DSM 11237.</title>
        <authorList>
            <person name="Azuma Y."/>
            <person name="Higashiura N."/>
            <person name="Hirakawa H."/>
            <person name="Matsushita K."/>
        </authorList>
    </citation>
    <scope>NUCLEOTIDE SEQUENCE [LARGE SCALE GENOMIC DNA]</scope>
    <source>
        <strain evidence="8">101 / DSM 11237</strain>
    </source>
</reference>
<dbReference type="GO" id="GO:0016020">
    <property type="term" value="C:membrane"/>
    <property type="evidence" value="ECO:0007669"/>
    <property type="project" value="UniProtKB-SubCell"/>
</dbReference>
<dbReference type="AlphaFoldDB" id="A0A0D6PIG1"/>
<dbReference type="Proteomes" id="UP000032668">
    <property type="component" value="Unassembled WGS sequence"/>
</dbReference>
<evidence type="ECO:0000256" key="2">
    <source>
        <dbReference type="ARBA" id="ARBA00007802"/>
    </source>
</evidence>
<comment type="similarity">
    <text evidence="2">Belongs to the TrbL/VirB6 family.</text>
</comment>
<keyword evidence="5 6" id="KW-0472">Membrane</keyword>
<keyword evidence="8" id="KW-1185">Reference proteome</keyword>
<evidence type="ECO:0000256" key="5">
    <source>
        <dbReference type="ARBA" id="ARBA00023136"/>
    </source>
</evidence>
<dbReference type="InterPro" id="IPR007688">
    <property type="entry name" value="Conjugal_tfr_TrbL/VirB6"/>
</dbReference>
<dbReference type="RefSeq" id="WP_048879536.1">
    <property type="nucleotide sequence ID" value="NZ_BANC01000076.1"/>
</dbReference>
<name>A0A0D6PIG1_9PROT</name>
<comment type="caution">
    <text evidence="7">The sequence shown here is derived from an EMBL/GenBank/DDBJ whole genome shotgun (WGS) entry which is preliminary data.</text>
</comment>
<keyword evidence="3 6" id="KW-0812">Transmembrane</keyword>
<dbReference type="NCBIfam" id="NF010426">
    <property type="entry name" value="PRK13852.1"/>
    <property type="match status" value="1"/>
</dbReference>
<evidence type="ECO:0000313" key="7">
    <source>
        <dbReference type="EMBL" id="GAN81151.1"/>
    </source>
</evidence>
<evidence type="ECO:0000256" key="4">
    <source>
        <dbReference type="ARBA" id="ARBA00022989"/>
    </source>
</evidence>
<proteinExistence type="inferred from homology"/>
<evidence type="ECO:0000313" key="8">
    <source>
        <dbReference type="Proteomes" id="UP000032668"/>
    </source>
</evidence>
<feature type="transmembrane region" description="Helical" evidence="6">
    <location>
        <begin position="154"/>
        <end position="187"/>
    </location>
</feature>
<evidence type="ECO:0000256" key="3">
    <source>
        <dbReference type="ARBA" id="ARBA00022692"/>
    </source>
</evidence>
<sequence>MSVPNTTINLFEFMYNQYSTGFLQSLNSDVGSALSAALPPLSAALVIWVIILGYLMMTGSLDIRYGISKVSTMAIVVGIIASTSLYDSYVQTLFMKSLPSFIASTFSSGKTSNIPQSLDHTFNNFWVAGQIIYHKANCMTCVLEPYVLGIEIELVLVVFFIALSVVFAVYLIATTLTGLLVAIGPFLLIGYLFEATKGIPERWLGKLIGLAILLLLITALLSLFTGGMTDFLNTKVSAKYAADPMQTEIIILGQVAAYTAITAFITIMLPGIAAYIGGGVDFNISGIVNPANWFK</sequence>
<evidence type="ECO:0000256" key="1">
    <source>
        <dbReference type="ARBA" id="ARBA00004141"/>
    </source>
</evidence>